<dbReference type="GO" id="GO:0008270">
    <property type="term" value="F:zinc ion binding"/>
    <property type="evidence" value="ECO:0007669"/>
    <property type="project" value="UniProtKB-KW"/>
</dbReference>
<organism evidence="8 9">
    <name type="scientific">Fusarium gaditjirri</name>
    <dbReference type="NCBI Taxonomy" id="282569"/>
    <lineage>
        <taxon>Eukaryota</taxon>
        <taxon>Fungi</taxon>
        <taxon>Dikarya</taxon>
        <taxon>Ascomycota</taxon>
        <taxon>Pezizomycotina</taxon>
        <taxon>Sordariomycetes</taxon>
        <taxon>Hypocreomycetidae</taxon>
        <taxon>Hypocreales</taxon>
        <taxon>Nectriaceae</taxon>
        <taxon>Fusarium</taxon>
        <taxon>Fusarium nisikadoi species complex</taxon>
    </lineage>
</organism>
<dbReference type="Gene3D" id="1.20.120.1750">
    <property type="match status" value="1"/>
</dbReference>
<gene>
    <name evidence="8" type="ORF">FGADI_5356</name>
</gene>
<reference evidence="8" key="1">
    <citation type="journal article" date="2020" name="BMC Genomics">
        <title>Correction to: Identification and distribution of gene clusters required for synthesis of sphingolipid metabolism inhibitors in diverse species of the filamentous fungus Fusarium.</title>
        <authorList>
            <person name="Kim H.S."/>
            <person name="Lohmar J.M."/>
            <person name="Busman M."/>
            <person name="Brown D.W."/>
            <person name="Naumann T.A."/>
            <person name="Divon H.H."/>
            <person name="Lysoe E."/>
            <person name="Uhlig S."/>
            <person name="Proctor R.H."/>
        </authorList>
    </citation>
    <scope>NUCLEOTIDE SEQUENCE</scope>
    <source>
        <strain evidence="8">NRRL 45417</strain>
    </source>
</reference>
<dbReference type="EMBL" id="JABFAI010000120">
    <property type="protein sequence ID" value="KAF4954333.1"/>
    <property type="molecule type" value="Genomic_DNA"/>
</dbReference>
<dbReference type="Gene3D" id="3.30.40.10">
    <property type="entry name" value="Zinc/RING finger domain, C3HC4 (zinc finger)"/>
    <property type="match status" value="1"/>
</dbReference>
<keyword evidence="3" id="KW-0677">Repeat</keyword>
<dbReference type="PANTHER" id="PTHR46082:SF6">
    <property type="entry name" value="AAA+ ATPASE DOMAIN-CONTAINING PROTEIN-RELATED"/>
    <property type="match status" value="1"/>
</dbReference>
<dbReference type="SUPFAM" id="SSF57850">
    <property type="entry name" value="RING/U-box"/>
    <property type="match status" value="3"/>
</dbReference>
<sequence length="1088" mass="122419">MEIQTSLIEKKAMAEDVEKLRKQIADSPPQMLESTRRGIILSKLLSRSQSISEDFDEKRDNGPLDIKVEIAESDVDSPLDSILSAYEARKLFHSFQDWFEEKDLDSVSLRRCEVCRKMRYYTAQHLVSILDSLDPKPTLEARQVAKRLHQHLISAGIMKPLFGLTISELHTLNKGRSHDTTFNPVQLLEINGTDRVLLIPIFTRLLQLEKSSVECSICSESISDINNGTSNKWDTIFSEYHGDWKWKVLPFPRKLEQRCSHIVTFCTECLQNYMEAQIACHGRAGCHLLTCPSIDCSRQLEYDEVKLYARQETFSKYDEYLTLEALSKLPSFRWCLAENCSYGQIHDLIETNHVSCEECGYEMCFEHQTKWHDDMTCEEFDSMKENGDPRFRETRDWVDANTKQCPSCGVNAQKGEGCFHMTCGLDPTYSMNASYSLAPTPQDRSLLWYIPSFCEPYSYHLDPEYIKERALARFTLQSTFPNTYTDDIWRNPLLFSWLGRESSSLLLLQGDFDSANRMGIFGVKLAQHIEARQPVAYIPIHMVEQYGEAKSPDFAAIAMLRHIVLQALRQSKLPESAASLIEITKLSTSADTSGDWLDILERLAPNISRLNIILHFGTSQISADTLTWPQRFQAIFENIQRESPQTVIRVMIATCRPGMGLGIPTILVRRPTLLNYSSTVSTGRRNLIPENIISLPISDSIEGKSNTEVLGERTAVQAHVDSNYTTASGLLEWRPADKNTTHTAKPESRQDFRVAIFCALVLESDAVISLMDQQWDRKEYGKVVLDPNSYTLGVLGAHNVVLIHLPGTGKGVAASAASSCRISFPGIRLAMVVGVCGGVPFGPRNIERILGDVVISDGLVQYDFGRQFPNDFKRKRNLHDSHGRPDSEIRSFLARLGGREARRKVLTVAQGYLLSLQATECAFGAALYQYPGAEDDVLHEPLYLHRHLQSATCPEWETTCGAVGACDLARTLDCQQLNCGFSQSIPRQRLNGSLRDISQGPSQSPELHIGTVASGDKVMKSGVERDKVAKEEGVIAFEMEGAGIWDQFPCLIIKGICDYADCHKSKKWQYYAAATAAAQMKAVLDEWD</sequence>
<protein>
    <recommendedName>
        <fullName evidence="7">RING-type domain-containing protein</fullName>
    </recommendedName>
</protein>
<dbReference type="AlphaFoldDB" id="A0A8H4WXE3"/>
<feature type="domain" description="RING-type" evidence="7">
    <location>
        <begin position="211"/>
        <end position="458"/>
    </location>
</feature>
<dbReference type="InterPro" id="IPR035994">
    <property type="entry name" value="Nucleoside_phosphorylase_sf"/>
</dbReference>
<evidence type="ECO:0000256" key="1">
    <source>
        <dbReference type="ARBA" id="ARBA00022679"/>
    </source>
</evidence>
<evidence type="ECO:0000313" key="9">
    <source>
        <dbReference type="Proteomes" id="UP000604273"/>
    </source>
</evidence>
<dbReference type="GO" id="GO:0016740">
    <property type="term" value="F:transferase activity"/>
    <property type="evidence" value="ECO:0007669"/>
    <property type="project" value="UniProtKB-KW"/>
</dbReference>
<proteinExistence type="predicted"/>
<dbReference type="GO" id="GO:0009116">
    <property type="term" value="P:nucleoside metabolic process"/>
    <property type="evidence" value="ECO:0007669"/>
    <property type="project" value="InterPro"/>
</dbReference>
<dbReference type="InterPro" id="IPR053137">
    <property type="entry name" value="NLR-like"/>
</dbReference>
<dbReference type="Gene3D" id="3.40.50.1580">
    <property type="entry name" value="Nucleoside phosphorylase domain"/>
    <property type="match status" value="1"/>
</dbReference>
<keyword evidence="2" id="KW-0479">Metal-binding</keyword>
<accession>A0A8H4WXE3</accession>
<evidence type="ECO:0000256" key="6">
    <source>
        <dbReference type="ARBA" id="ARBA00022833"/>
    </source>
</evidence>
<keyword evidence="5" id="KW-0833">Ubl conjugation pathway</keyword>
<dbReference type="SMART" id="SM00647">
    <property type="entry name" value="IBR"/>
    <property type="match status" value="1"/>
</dbReference>
<keyword evidence="9" id="KW-1185">Reference proteome</keyword>
<keyword evidence="1" id="KW-0808">Transferase</keyword>
<evidence type="ECO:0000256" key="2">
    <source>
        <dbReference type="ARBA" id="ARBA00022723"/>
    </source>
</evidence>
<dbReference type="Pfam" id="PF01485">
    <property type="entry name" value="IBR"/>
    <property type="match status" value="1"/>
</dbReference>
<evidence type="ECO:0000256" key="5">
    <source>
        <dbReference type="ARBA" id="ARBA00022786"/>
    </source>
</evidence>
<comment type="caution">
    <text evidence="8">The sequence shown here is derived from an EMBL/GenBank/DDBJ whole genome shotgun (WGS) entry which is preliminary data.</text>
</comment>
<reference evidence="8" key="2">
    <citation type="submission" date="2020-05" db="EMBL/GenBank/DDBJ databases">
        <authorList>
            <person name="Kim H.-S."/>
            <person name="Proctor R.H."/>
            <person name="Brown D.W."/>
        </authorList>
    </citation>
    <scope>NUCLEOTIDE SEQUENCE</scope>
    <source>
        <strain evidence="8">NRRL 45417</strain>
    </source>
</reference>
<evidence type="ECO:0000313" key="8">
    <source>
        <dbReference type="EMBL" id="KAF4954333.1"/>
    </source>
</evidence>
<dbReference type="CDD" id="cd20335">
    <property type="entry name" value="BRcat_RBR"/>
    <property type="match status" value="1"/>
</dbReference>
<dbReference type="PROSITE" id="PS51873">
    <property type="entry name" value="TRIAD"/>
    <property type="match status" value="1"/>
</dbReference>
<evidence type="ECO:0000256" key="3">
    <source>
        <dbReference type="ARBA" id="ARBA00022737"/>
    </source>
</evidence>
<keyword evidence="6" id="KW-0862">Zinc</keyword>
<name>A0A8H4WXE3_9HYPO</name>
<keyword evidence="4" id="KW-0863">Zinc-finger</keyword>
<evidence type="ECO:0000259" key="7">
    <source>
        <dbReference type="PROSITE" id="PS51873"/>
    </source>
</evidence>
<dbReference type="InterPro" id="IPR002867">
    <property type="entry name" value="IBR_dom"/>
</dbReference>
<dbReference type="Proteomes" id="UP000604273">
    <property type="component" value="Unassembled WGS sequence"/>
</dbReference>
<dbReference type="InterPro" id="IPR044066">
    <property type="entry name" value="TRIAD_supradom"/>
</dbReference>
<dbReference type="SUPFAM" id="SSF53167">
    <property type="entry name" value="Purine and uridine phosphorylases"/>
    <property type="match status" value="1"/>
</dbReference>
<dbReference type="InterPro" id="IPR013083">
    <property type="entry name" value="Znf_RING/FYVE/PHD"/>
</dbReference>
<dbReference type="PANTHER" id="PTHR46082">
    <property type="entry name" value="ATP/GTP-BINDING PROTEIN-RELATED"/>
    <property type="match status" value="1"/>
</dbReference>
<evidence type="ECO:0000256" key="4">
    <source>
        <dbReference type="ARBA" id="ARBA00022771"/>
    </source>
</evidence>
<dbReference type="OrthoDB" id="20872at2759"/>